<dbReference type="PANTHER" id="PTHR35457:SF1">
    <property type="entry name" value="HEME A SYNTHASE"/>
    <property type="match status" value="1"/>
</dbReference>
<evidence type="ECO:0000256" key="1">
    <source>
        <dbReference type="ARBA" id="ARBA00004141"/>
    </source>
</evidence>
<evidence type="ECO:0000256" key="8">
    <source>
        <dbReference type="ARBA" id="ARBA00023133"/>
    </source>
</evidence>
<dbReference type="Pfam" id="PF02628">
    <property type="entry name" value="COX15-CtaA"/>
    <property type="match status" value="1"/>
</dbReference>
<sequence length="305" mass="30919">MSADDRRRAVVRGLALAIAALSLLVVAVSAYLRLDAAGVGCADWPACYAQILSGEPAPLHYGAARLLHRIAATAALLLAIVLVWRCLRPSPLPAARYAVLLLLLMLALSGLGFLSADPRRALVGFLNIVGGLGLVSFAWRTALAAQQEAAPASAPGCRLLTLGGGALTAAVLLGAWIGATYSAAACPSLPGCDGGSLAAGWQALNPLLQPAAPALPGDAGAAALHLLHRAFALLALLLLGAAAWRALRRPERRPAALALAALLVLVFVMGLAAVASGLGLWLIVGHGVAAAALLAALATLQRRMA</sequence>
<dbReference type="GO" id="GO:0016491">
    <property type="term" value="F:oxidoreductase activity"/>
    <property type="evidence" value="ECO:0007669"/>
    <property type="project" value="UniProtKB-KW"/>
</dbReference>
<dbReference type="GO" id="GO:0046872">
    <property type="term" value="F:metal ion binding"/>
    <property type="evidence" value="ECO:0007669"/>
    <property type="project" value="UniProtKB-KW"/>
</dbReference>
<feature type="transmembrane region" description="Helical" evidence="12">
    <location>
        <begin position="159"/>
        <end position="179"/>
    </location>
</feature>
<reference evidence="13" key="1">
    <citation type="submission" date="2020-11" db="EMBL/GenBank/DDBJ databases">
        <title>Azospira restricta DSM 18626 genome sequence.</title>
        <authorList>
            <person name="Moe W.M."/>
        </authorList>
    </citation>
    <scope>NUCLEOTIDE SEQUENCE</scope>
    <source>
        <strain evidence="13">DSM 18626</strain>
    </source>
</reference>
<organism evidence="13 14">
    <name type="scientific">Azospira restricta</name>
    <dbReference type="NCBI Taxonomy" id="404405"/>
    <lineage>
        <taxon>Bacteria</taxon>
        <taxon>Pseudomonadati</taxon>
        <taxon>Pseudomonadota</taxon>
        <taxon>Betaproteobacteria</taxon>
        <taxon>Rhodocyclales</taxon>
        <taxon>Rhodocyclaceae</taxon>
        <taxon>Azospira</taxon>
    </lineage>
</organism>
<dbReference type="EMBL" id="CP064781">
    <property type="protein sequence ID" value="QRJ63582.1"/>
    <property type="molecule type" value="Genomic_DNA"/>
</dbReference>
<keyword evidence="5 12" id="KW-1133">Transmembrane helix</keyword>
<evidence type="ECO:0000256" key="6">
    <source>
        <dbReference type="ARBA" id="ARBA00023002"/>
    </source>
</evidence>
<evidence type="ECO:0000256" key="11">
    <source>
        <dbReference type="ARBA" id="ARBA00023444"/>
    </source>
</evidence>
<feature type="transmembrane region" description="Helical" evidence="12">
    <location>
        <begin position="94"/>
        <end position="115"/>
    </location>
</feature>
<keyword evidence="2" id="KW-1003">Cell membrane</keyword>
<feature type="transmembrane region" description="Helical" evidence="12">
    <location>
        <begin position="226"/>
        <end position="244"/>
    </location>
</feature>
<dbReference type="RefSeq" id="WP_203387110.1">
    <property type="nucleotide sequence ID" value="NZ_CP064781.1"/>
</dbReference>
<evidence type="ECO:0000256" key="3">
    <source>
        <dbReference type="ARBA" id="ARBA00022692"/>
    </source>
</evidence>
<feature type="transmembrane region" description="Helical" evidence="12">
    <location>
        <begin position="66"/>
        <end position="87"/>
    </location>
</feature>
<gene>
    <name evidence="13" type="ORF">IWH25_17875</name>
</gene>
<keyword evidence="3 12" id="KW-0812">Transmembrane</keyword>
<evidence type="ECO:0000256" key="12">
    <source>
        <dbReference type="SAM" id="Phobius"/>
    </source>
</evidence>
<keyword evidence="14" id="KW-1185">Reference proteome</keyword>
<evidence type="ECO:0000313" key="13">
    <source>
        <dbReference type="EMBL" id="QRJ63582.1"/>
    </source>
</evidence>
<protein>
    <submittedName>
        <fullName evidence="13">COX15/CtaA family protein</fullName>
    </submittedName>
</protein>
<keyword evidence="7" id="KW-0408">Iron</keyword>
<evidence type="ECO:0000256" key="9">
    <source>
        <dbReference type="ARBA" id="ARBA00023136"/>
    </source>
</evidence>
<keyword evidence="9 12" id="KW-0472">Membrane</keyword>
<evidence type="ECO:0000256" key="7">
    <source>
        <dbReference type="ARBA" id="ARBA00023004"/>
    </source>
</evidence>
<dbReference type="AlphaFoldDB" id="A0A974PY28"/>
<keyword evidence="6" id="KW-0560">Oxidoreductase</keyword>
<name>A0A974PY28_9RHOO</name>
<comment type="subcellular location">
    <subcellularLocation>
        <location evidence="1">Membrane</location>
        <topology evidence="1">Multi-pass membrane protein</topology>
    </subcellularLocation>
</comment>
<feature type="transmembrane region" description="Helical" evidence="12">
    <location>
        <begin position="280"/>
        <end position="300"/>
    </location>
</feature>
<comment type="pathway">
    <text evidence="11">Porphyrin-containing compound metabolism.</text>
</comment>
<dbReference type="GO" id="GO:0016020">
    <property type="term" value="C:membrane"/>
    <property type="evidence" value="ECO:0007669"/>
    <property type="project" value="UniProtKB-SubCell"/>
</dbReference>
<evidence type="ECO:0000256" key="10">
    <source>
        <dbReference type="ARBA" id="ARBA00023157"/>
    </source>
</evidence>
<evidence type="ECO:0000256" key="5">
    <source>
        <dbReference type="ARBA" id="ARBA00022989"/>
    </source>
</evidence>
<evidence type="ECO:0000313" key="14">
    <source>
        <dbReference type="Proteomes" id="UP000663444"/>
    </source>
</evidence>
<accession>A0A974PY28</accession>
<dbReference type="InterPro" id="IPR003780">
    <property type="entry name" value="COX15/CtaA_fam"/>
</dbReference>
<evidence type="ECO:0000256" key="4">
    <source>
        <dbReference type="ARBA" id="ARBA00022723"/>
    </source>
</evidence>
<feature type="transmembrane region" description="Helical" evidence="12">
    <location>
        <begin position="9"/>
        <end position="32"/>
    </location>
</feature>
<dbReference type="PANTHER" id="PTHR35457">
    <property type="entry name" value="HEME A SYNTHASE"/>
    <property type="match status" value="1"/>
</dbReference>
<keyword evidence="4" id="KW-0479">Metal-binding</keyword>
<dbReference type="GO" id="GO:0006784">
    <property type="term" value="P:heme A biosynthetic process"/>
    <property type="evidence" value="ECO:0007669"/>
    <property type="project" value="InterPro"/>
</dbReference>
<feature type="transmembrane region" description="Helical" evidence="12">
    <location>
        <begin position="256"/>
        <end position="274"/>
    </location>
</feature>
<keyword evidence="10" id="KW-1015">Disulfide bond</keyword>
<keyword evidence="8" id="KW-0350">Heme biosynthesis</keyword>
<feature type="transmembrane region" description="Helical" evidence="12">
    <location>
        <begin position="121"/>
        <end position="139"/>
    </location>
</feature>
<dbReference type="InterPro" id="IPR050450">
    <property type="entry name" value="COX15/CtaA_HemeA_synthase"/>
</dbReference>
<evidence type="ECO:0000256" key="2">
    <source>
        <dbReference type="ARBA" id="ARBA00022475"/>
    </source>
</evidence>
<dbReference type="Proteomes" id="UP000663444">
    <property type="component" value="Chromosome"/>
</dbReference>
<proteinExistence type="predicted"/>
<dbReference type="KEGG" id="ares:IWH25_17875"/>